<protein>
    <recommendedName>
        <fullName evidence="3">Reverse transcriptase/retrotransposon-derived protein RNase H-like domain-containing protein</fullName>
    </recommendedName>
</protein>
<dbReference type="Gene3D" id="3.30.70.270">
    <property type="match status" value="1"/>
</dbReference>
<gene>
    <name evidence="1" type="ORF">LSAT_V11C900464480</name>
</gene>
<evidence type="ECO:0000313" key="2">
    <source>
        <dbReference type="Proteomes" id="UP000235145"/>
    </source>
</evidence>
<dbReference type="PANTHER" id="PTHR33064:SF37">
    <property type="entry name" value="RIBONUCLEASE H"/>
    <property type="match status" value="1"/>
</dbReference>
<keyword evidence="2" id="KW-1185">Reference proteome</keyword>
<dbReference type="PANTHER" id="PTHR33064">
    <property type="entry name" value="POL PROTEIN"/>
    <property type="match status" value="1"/>
</dbReference>
<comment type="caution">
    <text evidence="1">The sequence shown here is derived from an EMBL/GenBank/DDBJ whole genome shotgun (WGS) entry which is preliminary data.</text>
</comment>
<dbReference type="AlphaFoldDB" id="A0A9R1UGP1"/>
<name>A0A9R1UGP1_LACSA</name>
<dbReference type="InterPro" id="IPR043502">
    <property type="entry name" value="DNA/RNA_pol_sf"/>
</dbReference>
<dbReference type="Proteomes" id="UP000235145">
    <property type="component" value="Unassembled WGS sequence"/>
</dbReference>
<dbReference type="EMBL" id="NBSK02000009">
    <property type="protein sequence ID" value="KAJ0186708.1"/>
    <property type="molecule type" value="Genomic_DNA"/>
</dbReference>
<evidence type="ECO:0008006" key="3">
    <source>
        <dbReference type="Google" id="ProtNLM"/>
    </source>
</evidence>
<dbReference type="InterPro" id="IPR043128">
    <property type="entry name" value="Rev_trsase/Diguanyl_cyclase"/>
</dbReference>
<accession>A0A9R1UGP1</accession>
<evidence type="ECO:0000313" key="1">
    <source>
        <dbReference type="EMBL" id="KAJ0186708.1"/>
    </source>
</evidence>
<organism evidence="1 2">
    <name type="scientific">Lactuca sativa</name>
    <name type="common">Garden lettuce</name>
    <dbReference type="NCBI Taxonomy" id="4236"/>
    <lineage>
        <taxon>Eukaryota</taxon>
        <taxon>Viridiplantae</taxon>
        <taxon>Streptophyta</taxon>
        <taxon>Embryophyta</taxon>
        <taxon>Tracheophyta</taxon>
        <taxon>Spermatophyta</taxon>
        <taxon>Magnoliopsida</taxon>
        <taxon>eudicotyledons</taxon>
        <taxon>Gunneridae</taxon>
        <taxon>Pentapetalae</taxon>
        <taxon>asterids</taxon>
        <taxon>campanulids</taxon>
        <taxon>Asterales</taxon>
        <taxon>Asteraceae</taxon>
        <taxon>Cichorioideae</taxon>
        <taxon>Cichorieae</taxon>
        <taxon>Lactucinae</taxon>
        <taxon>Lactuca</taxon>
    </lineage>
</organism>
<proteinExistence type="predicted"/>
<dbReference type="InterPro" id="IPR051320">
    <property type="entry name" value="Viral_Replic_Matur_Polypro"/>
</dbReference>
<reference evidence="1 2" key="1">
    <citation type="journal article" date="2017" name="Nat. Commun.">
        <title>Genome assembly with in vitro proximity ligation data and whole-genome triplication in lettuce.</title>
        <authorList>
            <person name="Reyes-Chin-Wo S."/>
            <person name="Wang Z."/>
            <person name="Yang X."/>
            <person name="Kozik A."/>
            <person name="Arikit S."/>
            <person name="Song C."/>
            <person name="Xia L."/>
            <person name="Froenicke L."/>
            <person name="Lavelle D.O."/>
            <person name="Truco M.J."/>
            <person name="Xia R."/>
            <person name="Zhu S."/>
            <person name="Xu C."/>
            <person name="Xu H."/>
            <person name="Xu X."/>
            <person name="Cox K."/>
            <person name="Korf I."/>
            <person name="Meyers B.C."/>
            <person name="Michelmore R.W."/>
        </authorList>
    </citation>
    <scope>NUCLEOTIDE SEQUENCE [LARGE SCALE GENOMIC DNA]</scope>
    <source>
        <strain evidence="2">cv. Salinas</strain>
        <tissue evidence="1">Seedlings</tissue>
    </source>
</reference>
<dbReference type="SUPFAM" id="SSF56672">
    <property type="entry name" value="DNA/RNA polymerases"/>
    <property type="match status" value="1"/>
</dbReference>
<sequence length="370" mass="42908">MPIRDDLMIMAAFTYGLLKGELFRNLVGQHWNNAEELLRKVNRFLRQEDERAEKIRMEKRVRPPKRKERTPMLARTLGCDNPSGTKRYSRMVWLDTRRCHNRANPYRHETYDIASYQQGSESGLGWIFPQIISFPIRHQGTEPLIIKVLVATSNVVEFVGHVVWHEWKISLPFILMDYQKELRKMILADFIIIKACSPYNMLLGRTGLYQILVVPSTVHGLLKFPSEHALISTISPRTVKEVQSLNGKMTILGRFLENSAKQSLPFFQSLKHILGKGTITWTDEAKNALENLKENLGRLPILASPTVKEPLVVYLSASRESISVVERDKKQIPVYFEEEVDEFKDDDVQMHHFPRKGRQLHLDLNVEDHL</sequence>